<dbReference type="Proteomes" id="UP000010793">
    <property type="component" value="Chromosome"/>
</dbReference>
<evidence type="ECO:0000256" key="1">
    <source>
        <dbReference type="SAM" id="SignalP"/>
    </source>
</evidence>
<sequence length="426" mass="49485">MKKIISIILMISILSPLMAQNNYTFPEYMERLQRDVPKKAIQWFEENGYSDAYGVDKRIFAFYRGISRYHKYARYKGTIDDANRAASDFRQALEIPNDNVFYFNNRAMLYLGGLLATIPGDKELPARIFNYYIANTSPFDPDYPTSVYWALYLNYLDKETYNTYYNRLVSLQETQVYPVAIIYDYATATYKSIPEMLAKIPAPKDVKPNTYQWTQNGMNIYTLVSDSVPIIPEDKVLPTYGVQVSPSFEEYPPASRVPDPGDNRRRLIEEREVLEKIFTEKFYIETNETVTNDIITDDIFTNTVVTNEMINTNDIVTNDFITNEMVTNDMMTNNTIETFSNVETYTLNVVVDKVNTYDNVRINIAGKEYNISNNSFTIDLPEGEYDVQIYVANKMYNNKVKVTKGYYNLLYIEVKEGKLVNNMNNQ</sequence>
<keyword evidence="1" id="KW-0732">Signal</keyword>
<dbReference type="AlphaFoldDB" id="A0A3B6VXS5"/>
<dbReference type="GeneID" id="56440764"/>
<evidence type="ECO:0000313" key="2">
    <source>
        <dbReference type="EMBL" id="AGA66047.1"/>
    </source>
</evidence>
<gene>
    <name evidence="2" type="ORF">BPP43_03775</name>
</gene>
<keyword evidence="2" id="KW-0418">Kinase</keyword>
<keyword evidence="3" id="KW-1185">Reference proteome</keyword>
<keyword evidence="2" id="KW-0808">Transferase</keyword>
<dbReference type="KEGG" id="bpip:BPP43_03775"/>
<proteinExistence type="predicted"/>
<protein>
    <submittedName>
        <fullName evidence="2">Protein kinase</fullName>
    </submittedName>
</protein>
<dbReference type="GO" id="GO:0016301">
    <property type="term" value="F:kinase activity"/>
    <property type="evidence" value="ECO:0007669"/>
    <property type="project" value="UniProtKB-KW"/>
</dbReference>
<evidence type="ECO:0000313" key="3">
    <source>
        <dbReference type="Proteomes" id="UP000010793"/>
    </source>
</evidence>
<name>A0A3B6VXS5_BRAPL</name>
<dbReference type="EMBL" id="CP002873">
    <property type="protein sequence ID" value="AGA66047.1"/>
    <property type="molecule type" value="Genomic_DNA"/>
</dbReference>
<feature type="chain" id="PRO_5017486588" evidence="1">
    <location>
        <begin position="20"/>
        <end position="426"/>
    </location>
</feature>
<reference evidence="2 3" key="1">
    <citation type="journal article" date="2013" name="Genome Announc.">
        <title>Complete Genome Sequence of the Porcine Strain Brachyspira pilosicoli P43/6/78(T.).</title>
        <authorList>
            <person name="Lin C."/>
            <person name="den Bakker H.C."/>
            <person name="Suzuki H."/>
            <person name="Lefebure T."/>
            <person name="Ponnala L."/>
            <person name="Sun Q."/>
            <person name="Stanhope M.J."/>
            <person name="Wiedmann M."/>
            <person name="Duhamel G.E."/>
        </authorList>
    </citation>
    <scope>NUCLEOTIDE SEQUENCE [LARGE SCALE GENOMIC DNA]</scope>
    <source>
        <strain evidence="2 3">P43/6/78</strain>
    </source>
</reference>
<accession>A0A3B6VXS5</accession>
<organism evidence="2 3">
    <name type="scientific">Brachyspira pilosicoli P43/6/78</name>
    <dbReference type="NCBI Taxonomy" id="1042417"/>
    <lineage>
        <taxon>Bacteria</taxon>
        <taxon>Pseudomonadati</taxon>
        <taxon>Spirochaetota</taxon>
        <taxon>Spirochaetia</taxon>
        <taxon>Brachyspirales</taxon>
        <taxon>Brachyspiraceae</taxon>
        <taxon>Brachyspira</taxon>
    </lineage>
</organism>
<feature type="signal peptide" evidence="1">
    <location>
        <begin position="1"/>
        <end position="19"/>
    </location>
</feature>
<dbReference type="RefSeq" id="WP_013245138.1">
    <property type="nucleotide sequence ID" value="NC_019908.1"/>
</dbReference>